<dbReference type="AlphaFoldDB" id="A0A8K0UXI9"/>
<dbReference type="InterPro" id="IPR029063">
    <property type="entry name" value="SAM-dependent_MTases_sf"/>
</dbReference>
<keyword evidence="3" id="KW-0808">Transferase</keyword>
<dbReference type="Gene3D" id="3.40.50.150">
    <property type="entry name" value="Vaccinia Virus protein VP39"/>
    <property type="match status" value="1"/>
</dbReference>
<evidence type="ECO:0000313" key="5">
    <source>
        <dbReference type="EMBL" id="KAH8107106.1"/>
    </source>
</evidence>
<dbReference type="Proteomes" id="UP000813824">
    <property type="component" value="Unassembled WGS sequence"/>
</dbReference>
<accession>A0A8K0UXI9</accession>
<dbReference type="GO" id="GO:0008757">
    <property type="term" value="F:S-adenosylmethionine-dependent methyltransferase activity"/>
    <property type="evidence" value="ECO:0007669"/>
    <property type="project" value="InterPro"/>
</dbReference>
<keyword evidence="2 5" id="KW-0489">Methyltransferase</keyword>
<dbReference type="GO" id="GO:0032259">
    <property type="term" value="P:methylation"/>
    <property type="evidence" value="ECO:0007669"/>
    <property type="project" value="UniProtKB-KW"/>
</dbReference>
<dbReference type="SUPFAM" id="SSF53335">
    <property type="entry name" value="S-adenosyl-L-methionine-dependent methyltransferases"/>
    <property type="match status" value="1"/>
</dbReference>
<organism evidence="5 6">
    <name type="scientific">Cristinia sonorae</name>
    <dbReference type="NCBI Taxonomy" id="1940300"/>
    <lineage>
        <taxon>Eukaryota</taxon>
        <taxon>Fungi</taxon>
        <taxon>Dikarya</taxon>
        <taxon>Basidiomycota</taxon>
        <taxon>Agaricomycotina</taxon>
        <taxon>Agaricomycetes</taxon>
        <taxon>Agaricomycetidae</taxon>
        <taxon>Agaricales</taxon>
        <taxon>Pleurotineae</taxon>
        <taxon>Stephanosporaceae</taxon>
        <taxon>Cristinia</taxon>
    </lineage>
</organism>
<proteinExistence type="inferred from homology"/>
<dbReference type="PANTHER" id="PTHR44942:SF4">
    <property type="entry name" value="METHYLTRANSFERASE TYPE 11 DOMAIN-CONTAINING PROTEIN"/>
    <property type="match status" value="1"/>
</dbReference>
<keyword evidence="6" id="KW-1185">Reference proteome</keyword>
<dbReference type="OrthoDB" id="66144at2759"/>
<dbReference type="InterPro" id="IPR013216">
    <property type="entry name" value="Methyltransf_11"/>
</dbReference>
<dbReference type="PANTHER" id="PTHR44942">
    <property type="entry name" value="METHYLTRANSF_11 DOMAIN-CONTAINING PROTEIN"/>
    <property type="match status" value="1"/>
</dbReference>
<gene>
    <name evidence="5" type="ORF">BXZ70DRAFT_997947</name>
</gene>
<comment type="similarity">
    <text evidence="1">Belongs to the methyltransferase superfamily.</text>
</comment>
<comment type="caution">
    <text evidence="5">The sequence shown here is derived from an EMBL/GenBank/DDBJ whole genome shotgun (WGS) entry which is preliminary data.</text>
</comment>
<feature type="domain" description="Methyltransferase type 11" evidence="4">
    <location>
        <begin position="48"/>
        <end position="147"/>
    </location>
</feature>
<protein>
    <submittedName>
        <fullName evidence="5">S-adenosyl-L-methionine-dependent methyltransferase</fullName>
    </submittedName>
</protein>
<evidence type="ECO:0000256" key="2">
    <source>
        <dbReference type="ARBA" id="ARBA00022603"/>
    </source>
</evidence>
<dbReference type="EMBL" id="JAEVFJ010000002">
    <property type="protein sequence ID" value="KAH8107106.1"/>
    <property type="molecule type" value="Genomic_DNA"/>
</dbReference>
<evidence type="ECO:0000313" key="6">
    <source>
        <dbReference type="Proteomes" id="UP000813824"/>
    </source>
</evidence>
<dbReference type="CDD" id="cd02440">
    <property type="entry name" value="AdoMet_MTases"/>
    <property type="match status" value="1"/>
</dbReference>
<evidence type="ECO:0000259" key="4">
    <source>
        <dbReference type="Pfam" id="PF08241"/>
    </source>
</evidence>
<reference evidence="5" key="1">
    <citation type="journal article" date="2021" name="New Phytol.">
        <title>Evolutionary innovations through gain and loss of genes in the ectomycorrhizal Boletales.</title>
        <authorList>
            <person name="Wu G."/>
            <person name="Miyauchi S."/>
            <person name="Morin E."/>
            <person name="Kuo A."/>
            <person name="Drula E."/>
            <person name="Varga T."/>
            <person name="Kohler A."/>
            <person name="Feng B."/>
            <person name="Cao Y."/>
            <person name="Lipzen A."/>
            <person name="Daum C."/>
            <person name="Hundley H."/>
            <person name="Pangilinan J."/>
            <person name="Johnson J."/>
            <person name="Barry K."/>
            <person name="LaButti K."/>
            <person name="Ng V."/>
            <person name="Ahrendt S."/>
            <person name="Min B."/>
            <person name="Choi I.G."/>
            <person name="Park H."/>
            <person name="Plett J.M."/>
            <person name="Magnuson J."/>
            <person name="Spatafora J.W."/>
            <person name="Nagy L.G."/>
            <person name="Henrissat B."/>
            <person name="Grigoriev I.V."/>
            <person name="Yang Z.L."/>
            <person name="Xu J."/>
            <person name="Martin F.M."/>
        </authorList>
    </citation>
    <scope>NUCLEOTIDE SEQUENCE</scope>
    <source>
        <strain evidence="5">KKN 215</strain>
    </source>
</reference>
<dbReference type="Pfam" id="PF08241">
    <property type="entry name" value="Methyltransf_11"/>
    <property type="match status" value="1"/>
</dbReference>
<name>A0A8K0UXI9_9AGAR</name>
<evidence type="ECO:0000256" key="3">
    <source>
        <dbReference type="ARBA" id="ARBA00022679"/>
    </source>
</evidence>
<sequence>MATVHKVAQDGFGTGTNELYDRARPSYQPFVLSHIRSVVRGTAPLNILEIGAGTGIFTRALLAHPEWKDSVAELRAVEPSEGMRAVFTKTVVDPRVSAVDGTFDSTGVEDGWADVVIAAQAYHWCPDYDKASAEFARALKPNGVVVLVWNLEDREGAPWVAQLRDTYEKFENGTPQFRLGLWRATFSTPGFTSNFESPPSENRWKWNLTATRDLVIDRALSKSYVAILPPDEKEQVKKDIGVIVDRGDGLTWVDKDKGTFEYPYYTMVVAWKKK</sequence>
<evidence type="ECO:0000256" key="1">
    <source>
        <dbReference type="ARBA" id="ARBA00008361"/>
    </source>
</evidence>
<dbReference type="InterPro" id="IPR051052">
    <property type="entry name" value="Diverse_substrate_MTase"/>
</dbReference>